<sequence>MEDSLLLSDDYKTVSHDNKKHRDNDETLLLSDDYKTVSHDNKKHRDNDETLLLLNKNNKKGIHYGYMWYTECNIMGFRYTNYEIFETSDDFDKIIFNIQQILIRALEKNYSIKLMLYQVEDVDPRLVSYNIIKSSNLPWCTFKINGKRNFVISGIPELYKKIYPKKINLVHKYHEYIISIESLEDSSLKNIYEKVFNKKASFIINGRSKILKQLIKYKKFELMEAYKQS</sequence>
<proteinExistence type="predicted"/>
<name>A0A6N1NHK1_9VIRU</name>
<dbReference type="GeneID" id="80517918"/>
<dbReference type="EMBL" id="MF405918">
    <property type="protein sequence ID" value="QKU34589.1"/>
    <property type="molecule type" value="Genomic_DNA"/>
</dbReference>
<dbReference type="KEGG" id="vg:80517918"/>
<dbReference type="RefSeq" id="YP_010781227.1">
    <property type="nucleotide sequence ID" value="NC_075038.1"/>
</dbReference>
<accession>A0A6N1NHK1</accession>
<organism evidence="1">
    <name type="scientific">Tupanvirus deep ocean</name>
    <dbReference type="NCBI Taxonomy" id="2126984"/>
    <lineage>
        <taxon>Viruses</taxon>
        <taxon>Varidnaviria</taxon>
        <taxon>Bamfordvirae</taxon>
        <taxon>Nucleocytoviricota</taxon>
        <taxon>Megaviricetes</taxon>
        <taxon>Imitervirales</taxon>
        <taxon>Mimiviridae</taxon>
        <taxon>Megamimivirinae</taxon>
        <taxon>Tupanvirus</taxon>
        <taxon>Tupanvirus altamarinense</taxon>
    </lineage>
</organism>
<reference evidence="1" key="2">
    <citation type="journal article" date="2018" name="Nat. Commun.">
        <title>Tailed giant Tupanvirus possesses the most complete translational apparatus of the known virosphere.</title>
        <authorList>
            <person name="Abrahao J."/>
            <person name="Silva L."/>
            <person name="Silva L.S."/>
            <person name="Khalil J.Y.B."/>
            <person name="Rodrigues R."/>
            <person name="Arantes T."/>
            <person name="Assis F."/>
            <person name="Boratto P."/>
            <person name="Andrade M."/>
            <person name="Kroon E.G."/>
            <person name="Ribeiro B."/>
            <person name="Bergier I."/>
            <person name="Seligmann H."/>
            <person name="Ghigo E."/>
            <person name="Colson P."/>
            <person name="Levasseur A."/>
            <person name="Kroemer G."/>
            <person name="Raoult D."/>
            <person name="La Scola B."/>
        </authorList>
    </citation>
    <scope>NUCLEOTIDE SEQUENCE [LARGE SCALE GENOMIC DNA]</scope>
    <source>
        <strain evidence="1">Deep ocean</strain>
    </source>
</reference>
<protein>
    <submittedName>
        <fullName evidence="1">Uncharacterized protein</fullName>
    </submittedName>
</protein>
<evidence type="ECO:0000313" key="1">
    <source>
        <dbReference type="EMBL" id="QKU34589.1"/>
    </source>
</evidence>
<reference evidence="1" key="1">
    <citation type="submission" date="2017-06" db="EMBL/GenBank/DDBJ databases">
        <authorList>
            <person name="Assis F.L."/>
            <person name="Abrahao J.S."/>
            <person name="Silva L."/>
            <person name="Khalil J.B."/>
            <person name="Rodrigues R."/>
            <person name="Silva L.S."/>
            <person name="Boratto P."/>
            <person name="Andrade M."/>
            <person name="Kroon E.G."/>
            <person name="Ribeiro B."/>
            <person name="Bergier I."/>
            <person name="Seligmann H."/>
            <person name="Ghigo E."/>
            <person name="Colson P."/>
            <person name="Levasseur A."/>
            <person name="Raoult D."/>
            <person name="Scola B.L."/>
        </authorList>
    </citation>
    <scope>NUCLEOTIDE SEQUENCE</scope>
    <source>
        <strain evidence="1">Deep ocean</strain>
    </source>
</reference>